<feature type="transmembrane region" description="Helical" evidence="1">
    <location>
        <begin position="12"/>
        <end position="32"/>
    </location>
</feature>
<evidence type="ECO:0000313" key="2">
    <source>
        <dbReference type="EMBL" id="TFC41792.1"/>
    </source>
</evidence>
<keyword evidence="3" id="KW-1185">Reference proteome</keyword>
<evidence type="ECO:0000256" key="1">
    <source>
        <dbReference type="SAM" id="Phobius"/>
    </source>
</evidence>
<dbReference type="Proteomes" id="UP000297403">
    <property type="component" value="Unassembled WGS sequence"/>
</dbReference>
<accession>A0AAQ2C3X8</accession>
<dbReference type="RefSeq" id="WP_134365880.1">
    <property type="nucleotide sequence ID" value="NZ_SOFY01000084.1"/>
</dbReference>
<sequence length="90" mass="9705">MMWGNGFNMQGWGGILGLSVAAGVVLLVIWAVRSFGSRSRRDASAEDAGILPARPAKSVARQALDERYANGEVPTEQYQERLSVLGESKP</sequence>
<organism evidence="2 3">
    <name type="scientific">Cryobacterium shii</name>
    <dbReference type="NCBI Taxonomy" id="1259235"/>
    <lineage>
        <taxon>Bacteria</taxon>
        <taxon>Bacillati</taxon>
        <taxon>Actinomycetota</taxon>
        <taxon>Actinomycetes</taxon>
        <taxon>Micrococcales</taxon>
        <taxon>Microbacteriaceae</taxon>
        <taxon>Cryobacterium</taxon>
    </lineage>
</organism>
<reference evidence="2 3" key="1">
    <citation type="submission" date="2019-03" db="EMBL/GenBank/DDBJ databases">
        <title>Genomics of glacier-inhabiting Cryobacterium strains.</title>
        <authorList>
            <person name="Liu Q."/>
            <person name="Xin Y.-H."/>
        </authorList>
    </citation>
    <scope>NUCLEOTIDE SEQUENCE [LARGE SCALE GENOMIC DNA]</scope>
    <source>
        <strain evidence="3">TMT1-22</strain>
    </source>
</reference>
<keyword evidence="1" id="KW-0472">Membrane</keyword>
<keyword evidence="1" id="KW-0812">Transmembrane</keyword>
<comment type="caution">
    <text evidence="2">The sequence shown here is derived from an EMBL/GenBank/DDBJ whole genome shotgun (WGS) entry which is preliminary data.</text>
</comment>
<dbReference type="EMBL" id="SOFY01000084">
    <property type="protein sequence ID" value="TFC41792.1"/>
    <property type="molecule type" value="Genomic_DNA"/>
</dbReference>
<protein>
    <submittedName>
        <fullName evidence="2">SHOCT domain-containing protein</fullName>
    </submittedName>
</protein>
<keyword evidence="1" id="KW-1133">Transmembrane helix</keyword>
<evidence type="ECO:0000313" key="3">
    <source>
        <dbReference type="Proteomes" id="UP000297403"/>
    </source>
</evidence>
<gene>
    <name evidence="2" type="ORF">E3O49_15520</name>
</gene>
<proteinExistence type="predicted"/>
<name>A0AAQ2C3X8_9MICO</name>
<dbReference type="AlphaFoldDB" id="A0AAQ2C3X8"/>